<evidence type="ECO:0000313" key="2">
    <source>
        <dbReference type="EMBL" id="OQS54579.1"/>
    </source>
</evidence>
<protein>
    <submittedName>
        <fullName evidence="2">Uncharacterized protein</fullName>
    </submittedName>
</protein>
<keyword evidence="1" id="KW-1133">Transmembrane helix</keyword>
<keyword evidence="1" id="KW-0472">Membrane</keyword>
<keyword evidence="3" id="KW-1185">Reference proteome</keyword>
<comment type="caution">
    <text evidence="2">The sequence shown here is derived from an EMBL/GenBank/DDBJ whole genome shotgun (WGS) entry which is preliminary data.</text>
</comment>
<name>A0A1W0E5W8_9MICR</name>
<proteinExistence type="predicted"/>
<organism evidence="2 3">
    <name type="scientific">Ecytonucleospora hepatopenaei</name>
    <dbReference type="NCBI Taxonomy" id="646526"/>
    <lineage>
        <taxon>Eukaryota</taxon>
        <taxon>Fungi</taxon>
        <taxon>Fungi incertae sedis</taxon>
        <taxon>Microsporidia</taxon>
        <taxon>Enterocytozoonidae</taxon>
        <taxon>Ecytonucleospora</taxon>
    </lineage>
</organism>
<keyword evidence="1" id="KW-0812">Transmembrane</keyword>
<dbReference type="Proteomes" id="UP000192758">
    <property type="component" value="Unassembled WGS sequence"/>
</dbReference>
<dbReference type="VEuPathDB" id="MicrosporidiaDB:EHP00_84"/>
<evidence type="ECO:0000256" key="1">
    <source>
        <dbReference type="SAM" id="Phobius"/>
    </source>
</evidence>
<dbReference type="InterPro" id="IPR035969">
    <property type="entry name" value="Rab-GAP_TBC_sf"/>
</dbReference>
<dbReference type="SUPFAM" id="SSF47923">
    <property type="entry name" value="Ypt/Rab-GAP domain of gyp1p"/>
    <property type="match status" value="1"/>
</dbReference>
<dbReference type="EMBL" id="MNPJ01000019">
    <property type="protein sequence ID" value="OQS54579.1"/>
    <property type="molecule type" value="Genomic_DNA"/>
</dbReference>
<sequence>MDVRNKLIKNIEKSVEHCEFIAVKKCKSDIQTIENDVNRTYFKYSVIYGKKTHLKIYKNILFEMFRDIPVPYYQGMIEIGGVLVEAFLSEKVRSIDLTSEHFDANKIVRELSSTSMENLKKLRENHAKNAKKVNKKEILDSSETESLQDISEDIVFETDSFYFHLEDNQKKYIDFKKENRKTIETIKNGLTELLRKVYIPLVSNNFKLYKEYNSIFCAFMHSKGVKISKMCSFLTAKHILTFFCRDMRNVDDIYVIFNTLLEKDPFVLFVILGVLRDQIEVAPKMDQSDKCVLPDNFSQKIKECKQEIQKTQEEMKKGNSTFIIAGAVTSAVAIGAAIFFGFKQNK</sequence>
<feature type="transmembrane region" description="Helical" evidence="1">
    <location>
        <begin position="322"/>
        <end position="342"/>
    </location>
</feature>
<gene>
    <name evidence="2" type="ORF">EHP00_84</name>
</gene>
<dbReference type="OrthoDB" id="2193149at2759"/>
<dbReference type="AlphaFoldDB" id="A0A1W0E5W8"/>
<reference evidence="2 3" key="1">
    <citation type="journal article" date="2017" name="Environ. Microbiol.">
        <title>Decay of the glycolytic pathway and adaptation to intranuclear parasitism within Enterocytozoonidae microsporidia.</title>
        <authorList>
            <person name="Wiredu Boakye D."/>
            <person name="Jaroenlak P."/>
            <person name="Prachumwat A."/>
            <person name="Williams T.A."/>
            <person name="Bateman K.S."/>
            <person name="Itsathitphaisarn O."/>
            <person name="Sritunyalucksana K."/>
            <person name="Paszkiewicz K.H."/>
            <person name="Moore K.A."/>
            <person name="Stentiford G.D."/>
            <person name="Williams B.A."/>
        </authorList>
    </citation>
    <scope>NUCLEOTIDE SEQUENCE [LARGE SCALE GENOMIC DNA]</scope>
    <source>
        <strain evidence="2 3">TH1</strain>
    </source>
</reference>
<accession>A0A1W0E5W8</accession>
<evidence type="ECO:0000313" key="3">
    <source>
        <dbReference type="Proteomes" id="UP000192758"/>
    </source>
</evidence>